<dbReference type="PANTHER" id="PTHR47707">
    <property type="entry name" value="8-OXO-DGTP DIPHOSPHATASE"/>
    <property type="match status" value="1"/>
</dbReference>
<evidence type="ECO:0000256" key="5">
    <source>
        <dbReference type="ARBA" id="ARBA00022723"/>
    </source>
</evidence>
<comment type="caution">
    <text evidence="14">The sequence shown here is derived from an EMBL/GenBank/DDBJ whole genome shotgun (WGS) entry which is preliminary data.</text>
</comment>
<evidence type="ECO:0000313" key="15">
    <source>
        <dbReference type="Proteomes" id="UP000051324"/>
    </source>
</evidence>
<dbReference type="PROSITE" id="PS00893">
    <property type="entry name" value="NUDIX_BOX"/>
    <property type="match status" value="1"/>
</dbReference>
<dbReference type="GO" id="GO:0035539">
    <property type="term" value="F:8-oxo-7,8-dihydrodeoxyguanosine triphosphate pyrophosphatase activity"/>
    <property type="evidence" value="ECO:0007669"/>
    <property type="project" value="UniProtKB-EC"/>
</dbReference>
<evidence type="ECO:0000256" key="2">
    <source>
        <dbReference type="ARBA" id="ARBA00005582"/>
    </source>
</evidence>
<accession>A0A0R1U1M8</accession>
<dbReference type="PATRIC" id="fig|1423724.4.peg.174"/>
<keyword evidence="5" id="KW-0479">Metal-binding</keyword>
<dbReference type="SUPFAM" id="SSF55811">
    <property type="entry name" value="Nudix"/>
    <property type="match status" value="1"/>
</dbReference>
<dbReference type="EC" id="3.6.1.55" evidence="11"/>
<dbReference type="GO" id="GO:0044715">
    <property type="term" value="F:8-oxo-dGDP phosphatase activity"/>
    <property type="evidence" value="ECO:0007669"/>
    <property type="project" value="TreeGrafter"/>
</dbReference>
<dbReference type="GO" id="GO:0044716">
    <property type="term" value="F:8-oxo-GDP phosphatase activity"/>
    <property type="evidence" value="ECO:0007669"/>
    <property type="project" value="TreeGrafter"/>
</dbReference>
<evidence type="ECO:0000256" key="3">
    <source>
        <dbReference type="ARBA" id="ARBA00022457"/>
    </source>
</evidence>
<dbReference type="CDD" id="cd03425">
    <property type="entry name" value="NUDIX_MutT_NudA_like"/>
    <property type="match status" value="1"/>
</dbReference>
<sequence>MLKVAASVIVKDGKILAARRKAERIGGGYWEFPGGKVEANETPKQACQREVLEELGDEAEILERLKVKRHYQTPYGSLEIDFFWTRLKTFNLKHVAASEYRWLTKEELWDVDWLEASKPAVSLIAQTNLEKYDE</sequence>
<dbReference type="GO" id="GO:0008413">
    <property type="term" value="F:8-oxo-7,8-dihydroguanosine triphosphate pyrophosphatase activity"/>
    <property type="evidence" value="ECO:0007669"/>
    <property type="project" value="TreeGrafter"/>
</dbReference>
<dbReference type="OrthoDB" id="9810648at2"/>
<dbReference type="InterPro" id="IPR047127">
    <property type="entry name" value="MutT-like"/>
</dbReference>
<evidence type="ECO:0000256" key="9">
    <source>
        <dbReference type="ARBA" id="ARBA00023204"/>
    </source>
</evidence>
<evidence type="ECO:0000256" key="1">
    <source>
        <dbReference type="ARBA" id="ARBA00001946"/>
    </source>
</evidence>
<dbReference type="PRINTS" id="PR00502">
    <property type="entry name" value="NUDIXFAMILY"/>
</dbReference>
<keyword evidence="7 12" id="KW-0378">Hydrolase</keyword>
<comment type="similarity">
    <text evidence="2 12">Belongs to the Nudix hydrolase family.</text>
</comment>
<feature type="domain" description="Nudix hydrolase" evidence="13">
    <location>
        <begin position="1"/>
        <end position="127"/>
    </location>
</feature>
<protein>
    <recommendedName>
        <fullName evidence="11">8-oxo-dGTP diphosphatase</fullName>
        <ecNumber evidence="11">3.6.1.55</ecNumber>
    </recommendedName>
</protein>
<keyword evidence="3" id="KW-0515">Mutator protein</keyword>
<dbReference type="Gene3D" id="3.90.79.10">
    <property type="entry name" value="Nucleoside Triphosphate Pyrophosphohydrolase"/>
    <property type="match status" value="1"/>
</dbReference>
<evidence type="ECO:0000256" key="8">
    <source>
        <dbReference type="ARBA" id="ARBA00022842"/>
    </source>
</evidence>
<dbReference type="PANTHER" id="PTHR47707:SF1">
    <property type="entry name" value="NUDIX HYDROLASE FAMILY PROTEIN"/>
    <property type="match status" value="1"/>
</dbReference>
<keyword evidence="15" id="KW-1185">Reference proteome</keyword>
<dbReference type="Proteomes" id="UP000051324">
    <property type="component" value="Unassembled WGS sequence"/>
</dbReference>
<keyword evidence="6" id="KW-0227">DNA damage</keyword>
<dbReference type="InterPro" id="IPR015797">
    <property type="entry name" value="NUDIX_hydrolase-like_dom_sf"/>
</dbReference>
<dbReference type="RefSeq" id="WP_025087529.1">
    <property type="nucleotide sequence ID" value="NZ_AZFT01000043.1"/>
</dbReference>
<proteinExistence type="inferred from homology"/>
<dbReference type="EMBL" id="AZFT01000043">
    <property type="protein sequence ID" value="KRL85123.1"/>
    <property type="molecule type" value="Genomic_DNA"/>
</dbReference>
<dbReference type="AlphaFoldDB" id="A0A0R1U1M8"/>
<comment type="catalytic activity">
    <reaction evidence="10">
        <text>8-oxo-dGTP + H2O = 8-oxo-dGMP + diphosphate + H(+)</text>
        <dbReference type="Rhea" id="RHEA:31575"/>
        <dbReference type="ChEBI" id="CHEBI:15377"/>
        <dbReference type="ChEBI" id="CHEBI:15378"/>
        <dbReference type="ChEBI" id="CHEBI:33019"/>
        <dbReference type="ChEBI" id="CHEBI:63224"/>
        <dbReference type="ChEBI" id="CHEBI:77896"/>
        <dbReference type="EC" id="3.6.1.55"/>
    </reaction>
</comment>
<organism evidence="14 15">
    <name type="scientific">Ligilactobacillus apodemi DSM 16634 = JCM 16172</name>
    <dbReference type="NCBI Taxonomy" id="1423724"/>
    <lineage>
        <taxon>Bacteria</taxon>
        <taxon>Bacillati</taxon>
        <taxon>Bacillota</taxon>
        <taxon>Bacilli</taxon>
        <taxon>Lactobacillales</taxon>
        <taxon>Lactobacillaceae</taxon>
        <taxon>Ligilactobacillus</taxon>
    </lineage>
</organism>
<evidence type="ECO:0000256" key="11">
    <source>
        <dbReference type="ARBA" id="ARBA00038905"/>
    </source>
</evidence>
<evidence type="ECO:0000256" key="10">
    <source>
        <dbReference type="ARBA" id="ARBA00035861"/>
    </source>
</evidence>
<dbReference type="Pfam" id="PF00293">
    <property type="entry name" value="NUDIX"/>
    <property type="match status" value="1"/>
</dbReference>
<dbReference type="InterPro" id="IPR020084">
    <property type="entry name" value="NUDIX_hydrolase_CS"/>
</dbReference>
<evidence type="ECO:0000313" key="14">
    <source>
        <dbReference type="EMBL" id="KRL85123.1"/>
    </source>
</evidence>
<name>A0A0R1U1M8_9LACO</name>
<dbReference type="GO" id="GO:0046872">
    <property type="term" value="F:metal ion binding"/>
    <property type="evidence" value="ECO:0007669"/>
    <property type="project" value="UniProtKB-KW"/>
</dbReference>
<dbReference type="GO" id="GO:0006260">
    <property type="term" value="P:DNA replication"/>
    <property type="evidence" value="ECO:0007669"/>
    <property type="project" value="UniProtKB-KW"/>
</dbReference>
<gene>
    <name evidence="14" type="ORF">FC32_GL000166</name>
</gene>
<dbReference type="eggNOG" id="COG0494">
    <property type="taxonomic scope" value="Bacteria"/>
</dbReference>
<dbReference type="InterPro" id="IPR020476">
    <property type="entry name" value="Nudix_hydrolase"/>
</dbReference>
<dbReference type="GO" id="GO:0006281">
    <property type="term" value="P:DNA repair"/>
    <property type="evidence" value="ECO:0007669"/>
    <property type="project" value="UniProtKB-KW"/>
</dbReference>
<reference evidence="14 15" key="1">
    <citation type="journal article" date="2015" name="Genome Announc.">
        <title>Expanding the biotechnology potential of lactobacilli through comparative genomics of 213 strains and associated genera.</title>
        <authorList>
            <person name="Sun Z."/>
            <person name="Harris H.M."/>
            <person name="McCann A."/>
            <person name="Guo C."/>
            <person name="Argimon S."/>
            <person name="Zhang W."/>
            <person name="Yang X."/>
            <person name="Jeffery I.B."/>
            <person name="Cooney J.C."/>
            <person name="Kagawa T.F."/>
            <person name="Liu W."/>
            <person name="Song Y."/>
            <person name="Salvetti E."/>
            <person name="Wrobel A."/>
            <person name="Rasinkangas P."/>
            <person name="Parkhill J."/>
            <person name="Rea M.C."/>
            <person name="O'Sullivan O."/>
            <person name="Ritari J."/>
            <person name="Douillard F.P."/>
            <person name="Paul Ross R."/>
            <person name="Yang R."/>
            <person name="Briner A.E."/>
            <person name="Felis G.E."/>
            <person name="de Vos W.M."/>
            <person name="Barrangou R."/>
            <person name="Klaenhammer T.R."/>
            <person name="Caufield P.W."/>
            <person name="Cui Y."/>
            <person name="Zhang H."/>
            <person name="O'Toole P.W."/>
        </authorList>
    </citation>
    <scope>NUCLEOTIDE SEQUENCE [LARGE SCALE GENOMIC DNA]</scope>
    <source>
        <strain evidence="14 15">DSM 16634</strain>
    </source>
</reference>
<evidence type="ECO:0000256" key="6">
    <source>
        <dbReference type="ARBA" id="ARBA00022763"/>
    </source>
</evidence>
<evidence type="ECO:0000256" key="12">
    <source>
        <dbReference type="RuleBase" id="RU003476"/>
    </source>
</evidence>
<comment type="cofactor">
    <cofactor evidence="1">
        <name>Mg(2+)</name>
        <dbReference type="ChEBI" id="CHEBI:18420"/>
    </cofactor>
</comment>
<dbReference type="STRING" id="1423724.FC32_GL000166"/>
<keyword evidence="8" id="KW-0460">Magnesium</keyword>
<dbReference type="InterPro" id="IPR000086">
    <property type="entry name" value="NUDIX_hydrolase_dom"/>
</dbReference>
<keyword evidence="9" id="KW-0234">DNA repair</keyword>
<dbReference type="PROSITE" id="PS51462">
    <property type="entry name" value="NUDIX"/>
    <property type="match status" value="1"/>
</dbReference>
<evidence type="ECO:0000259" key="13">
    <source>
        <dbReference type="PROSITE" id="PS51462"/>
    </source>
</evidence>
<evidence type="ECO:0000256" key="4">
    <source>
        <dbReference type="ARBA" id="ARBA00022705"/>
    </source>
</evidence>
<keyword evidence="4" id="KW-0235">DNA replication</keyword>
<evidence type="ECO:0000256" key="7">
    <source>
        <dbReference type="ARBA" id="ARBA00022801"/>
    </source>
</evidence>